<dbReference type="InterPro" id="IPR012677">
    <property type="entry name" value="Nucleotide-bd_a/b_plait_sf"/>
</dbReference>
<dbReference type="InterPro" id="IPR036867">
    <property type="entry name" value="R3H_dom_sf"/>
</dbReference>
<name>A0ABN7B4N4_9HEMI</name>
<dbReference type="InterPro" id="IPR006941">
    <property type="entry name" value="RNase_CAF1"/>
</dbReference>
<dbReference type="Pfam" id="PF08675">
    <property type="entry name" value="RNA_bind"/>
    <property type="match status" value="1"/>
</dbReference>
<dbReference type="Gene3D" id="3.30.420.10">
    <property type="entry name" value="Ribonuclease H-like superfamily/Ribonuclease H"/>
    <property type="match status" value="2"/>
</dbReference>
<dbReference type="InterPro" id="IPR036397">
    <property type="entry name" value="RNaseH_sf"/>
</dbReference>
<dbReference type="Gene3D" id="3.30.70.330">
    <property type="match status" value="1"/>
</dbReference>
<dbReference type="InterPro" id="IPR012337">
    <property type="entry name" value="RNaseH-like_sf"/>
</dbReference>
<evidence type="ECO:0000259" key="3">
    <source>
        <dbReference type="Pfam" id="PF08675"/>
    </source>
</evidence>
<keyword evidence="5" id="KW-1185">Reference proteome</keyword>
<reference evidence="4 5" key="1">
    <citation type="submission" date="2023-09" db="EMBL/GenBank/DDBJ databases">
        <title>Nesidiocoris tenuis whole genome shotgun sequence.</title>
        <authorList>
            <person name="Shibata T."/>
            <person name="Shimoda M."/>
            <person name="Kobayashi T."/>
            <person name="Uehara T."/>
        </authorList>
    </citation>
    <scope>NUCLEOTIDE SEQUENCE [LARGE SCALE GENOMIC DNA]</scope>
    <source>
        <strain evidence="4 5">Japan</strain>
    </source>
</reference>
<dbReference type="InterPro" id="IPR051181">
    <property type="entry name" value="CAF1_poly(A)_ribonucleases"/>
</dbReference>
<comment type="similarity">
    <text evidence="1">Belongs to the CAF1 family.</text>
</comment>
<dbReference type="SUPFAM" id="SSF53098">
    <property type="entry name" value="Ribonuclease H-like"/>
    <property type="match status" value="1"/>
</dbReference>
<organism evidence="4 5">
    <name type="scientific">Nesidiocoris tenuis</name>
    <dbReference type="NCBI Taxonomy" id="355587"/>
    <lineage>
        <taxon>Eukaryota</taxon>
        <taxon>Metazoa</taxon>
        <taxon>Ecdysozoa</taxon>
        <taxon>Arthropoda</taxon>
        <taxon>Hexapoda</taxon>
        <taxon>Insecta</taxon>
        <taxon>Pterygota</taxon>
        <taxon>Neoptera</taxon>
        <taxon>Paraneoptera</taxon>
        <taxon>Hemiptera</taxon>
        <taxon>Heteroptera</taxon>
        <taxon>Panheteroptera</taxon>
        <taxon>Cimicomorpha</taxon>
        <taxon>Miridae</taxon>
        <taxon>Dicyphina</taxon>
        <taxon>Nesidiocoris</taxon>
    </lineage>
</organism>
<dbReference type="PANTHER" id="PTHR15092">
    <property type="entry name" value="POLY A -SPECIFIC RIBONUCLEASE/TARGET OF EGR1, MEMBER 1"/>
    <property type="match status" value="1"/>
</dbReference>
<dbReference type="CDD" id="cd12428">
    <property type="entry name" value="RRM_PARN"/>
    <property type="match status" value="1"/>
</dbReference>
<feature type="region of interest" description="Disordered" evidence="2">
    <location>
        <begin position="497"/>
        <end position="546"/>
    </location>
</feature>
<dbReference type="SUPFAM" id="SSF54928">
    <property type="entry name" value="RNA-binding domain, RBD"/>
    <property type="match status" value="1"/>
</dbReference>
<dbReference type="InterPro" id="IPR035979">
    <property type="entry name" value="RBD_domain_sf"/>
</dbReference>
<sequence length="572" mass="64495">MEVTKQNFKELRPEIEEAIKSCSFMAIDGEFTGLNNGDSVLPFDEPAEYYGKLMSGSLDFLFVQFGLSLFTHISGTKYDNKTYIFYLFPEPMNRDAPDCRFLCQSSSLSFLAKHGFDFNKLFRDGIPYLKQSDEAALREVLEERKKQKEAAIASPISHIDVPANQKPLVDEAMKQIKDLLEDDAKTEVKIEKCSGFVRKLIYQSVREELPKSELTLETVKGVLVARKNVSSEQLEDEKEEEIQSAVGFVNIVRSIVNSGKLIVGHNMILDLCHLIRHFIDRLPRDYREFKEMAHSLFPKVLDTKFLCTSNSLKELFSSTCLESVMDTVSKPPFVLPEIVYDDGRGFSLRSDKYHNSGYDAFVTGICFLSPLMYLETKEKADHDVNSPLLSKIINRLFLMRTPDLHLHLGGKDPQPKRNHVFHVSFPKTWTATHICELFSPFGSVQISWCSDTTAWVALHDHRAVEKAKKLLSGKSSKLPNVVVMTYGKYRALQSANQTSQPAAGQKRNGAQIANNGGSAPKVKKVAPSTREVTPKMNNKTLKANNSKTDLVQLETLANIPTSTSFPISEEWD</sequence>
<feature type="compositionally biased region" description="Polar residues" evidence="2">
    <location>
        <begin position="535"/>
        <end position="546"/>
    </location>
</feature>
<dbReference type="Pfam" id="PF04857">
    <property type="entry name" value="CAF1"/>
    <property type="match status" value="1"/>
</dbReference>
<gene>
    <name evidence="4" type="ORF">NTJ_12020</name>
</gene>
<dbReference type="InterPro" id="IPR014789">
    <property type="entry name" value="PolyA-riboNase_RNA-binding"/>
</dbReference>
<feature type="domain" description="Poly(A)-specific ribonuclease RNA-binding" evidence="3">
    <location>
        <begin position="410"/>
        <end position="490"/>
    </location>
</feature>
<evidence type="ECO:0000313" key="5">
    <source>
        <dbReference type="Proteomes" id="UP001307889"/>
    </source>
</evidence>
<protein>
    <submittedName>
        <fullName evidence="4">Poly(A)-specific ribonuclease</fullName>
    </submittedName>
</protein>
<evidence type="ECO:0000256" key="2">
    <source>
        <dbReference type="SAM" id="MobiDB-lite"/>
    </source>
</evidence>
<accession>A0ABN7B4N4</accession>
<evidence type="ECO:0000313" key="4">
    <source>
        <dbReference type="EMBL" id="BES99203.1"/>
    </source>
</evidence>
<dbReference type="PANTHER" id="PTHR15092:SF44">
    <property type="entry name" value="POLY(A)-SPECIFIC RIBONUCLEASE PARN"/>
    <property type="match status" value="1"/>
</dbReference>
<evidence type="ECO:0000256" key="1">
    <source>
        <dbReference type="ARBA" id="ARBA00008372"/>
    </source>
</evidence>
<dbReference type="SUPFAM" id="SSF82708">
    <property type="entry name" value="R3H domain"/>
    <property type="match status" value="1"/>
</dbReference>
<dbReference type="EMBL" id="AP028918">
    <property type="protein sequence ID" value="BES99203.1"/>
    <property type="molecule type" value="Genomic_DNA"/>
</dbReference>
<dbReference type="Proteomes" id="UP001307889">
    <property type="component" value="Chromosome 10"/>
</dbReference>
<proteinExistence type="inferred from homology"/>